<evidence type="ECO:0000256" key="2">
    <source>
        <dbReference type="ARBA" id="ARBA00001946"/>
    </source>
</evidence>
<dbReference type="Proteomes" id="UP001277761">
    <property type="component" value="Unassembled WGS sequence"/>
</dbReference>
<keyword evidence="3 6" id="KW-0479">Metal-binding</keyword>
<dbReference type="CDD" id="cd01639">
    <property type="entry name" value="IMPase"/>
    <property type="match status" value="1"/>
</dbReference>
<keyword evidence="4 6" id="KW-0378">Hydrolase</keyword>
<dbReference type="InterPro" id="IPR020583">
    <property type="entry name" value="Inositol_monoP_metal-BS"/>
</dbReference>
<organism evidence="7 8">
    <name type="scientific">Patulibacter brassicae</name>
    <dbReference type="NCBI Taxonomy" id="1705717"/>
    <lineage>
        <taxon>Bacteria</taxon>
        <taxon>Bacillati</taxon>
        <taxon>Actinomycetota</taxon>
        <taxon>Thermoleophilia</taxon>
        <taxon>Solirubrobacterales</taxon>
        <taxon>Patulibacteraceae</taxon>
        <taxon>Patulibacter</taxon>
    </lineage>
</organism>
<keyword evidence="5 6" id="KW-0460">Magnesium</keyword>
<dbReference type="Pfam" id="PF00459">
    <property type="entry name" value="Inositol_P"/>
    <property type="match status" value="1"/>
</dbReference>
<dbReference type="EC" id="3.1.3.25" evidence="6"/>
<accession>A0ABU4VLQ7</accession>
<gene>
    <name evidence="7" type="ORF">SK069_14390</name>
</gene>
<sequence length="266" mass="27659">MSTPAAADHDLDELLDVALDAARAGAAELLARAGDIGALRIATKTTATDPVSEADLASERAIRAVLAEQVPDDGIVGEEGDDVLGTTGRRWIVDPLDGTVNFLYGVPQWCVSVACEGLVGVVLDPLRGETFAATADGRATLDGVPLVPRDPSVELGHALVLTGFGYDAEVRRAQATIAARVLPRVRDLRRAGAAALDLAWVAAGRGDAFFEYGVKAWDTAAGEVLAKAVGLEVVRLEPFGPLQPGILVGPSGLVTELRELVTEPPA</sequence>
<evidence type="ECO:0000313" key="7">
    <source>
        <dbReference type="EMBL" id="MDX8152786.1"/>
    </source>
</evidence>
<evidence type="ECO:0000256" key="6">
    <source>
        <dbReference type="RuleBase" id="RU364068"/>
    </source>
</evidence>
<keyword evidence="8" id="KW-1185">Reference proteome</keyword>
<dbReference type="PRINTS" id="PR00377">
    <property type="entry name" value="IMPHPHTASES"/>
</dbReference>
<comment type="similarity">
    <text evidence="6">Belongs to the inositol monophosphatase superfamily.</text>
</comment>
<evidence type="ECO:0000256" key="3">
    <source>
        <dbReference type="ARBA" id="ARBA00022723"/>
    </source>
</evidence>
<evidence type="ECO:0000256" key="4">
    <source>
        <dbReference type="ARBA" id="ARBA00022801"/>
    </source>
</evidence>
<protein>
    <recommendedName>
        <fullName evidence="6">Inositol-1-monophosphatase</fullName>
        <ecNumber evidence="6">3.1.3.25</ecNumber>
    </recommendedName>
</protein>
<dbReference type="PROSITE" id="PS00629">
    <property type="entry name" value="IMP_1"/>
    <property type="match status" value="1"/>
</dbReference>
<dbReference type="PANTHER" id="PTHR20854:SF4">
    <property type="entry name" value="INOSITOL-1-MONOPHOSPHATASE-RELATED"/>
    <property type="match status" value="1"/>
</dbReference>
<evidence type="ECO:0000256" key="1">
    <source>
        <dbReference type="ARBA" id="ARBA00001033"/>
    </source>
</evidence>
<comment type="cofactor">
    <cofactor evidence="2 6">
        <name>Mg(2+)</name>
        <dbReference type="ChEBI" id="CHEBI:18420"/>
    </cofactor>
</comment>
<dbReference type="InterPro" id="IPR033942">
    <property type="entry name" value="IMPase"/>
</dbReference>
<dbReference type="Gene3D" id="3.40.190.80">
    <property type="match status" value="1"/>
</dbReference>
<dbReference type="SUPFAM" id="SSF56655">
    <property type="entry name" value="Carbohydrate phosphatase"/>
    <property type="match status" value="1"/>
</dbReference>
<dbReference type="InterPro" id="IPR000760">
    <property type="entry name" value="Inositol_monophosphatase-like"/>
</dbReference>
<name>A0ABU4VLQ7_9ACTN</name>
<evidence type="ECO:0000313" key="8">
    <source>
        <dbReference type="Proteomes" id="UP001277761"/>
    </source>
</evidence>
<dbReference type="Gene3D" id="3.30.540.10">
    <property type="entry name" value="Fructose-1,6-Bisphosphatase, subunit A, domain 1"/>
    <property type="match status" value="1"/>
</dbReference>
<comment type="catalytic activity">
    <reaction evidence="1 6">
        <text>a myo-inositol phosphate + H2O = myo-inositol + phosphate</text>
        <dbReference type="Rhea" id="RHEA:24056"/>
        <dbReference type="ChEBI" id="CHEBI:15377"/>
        <dbReference type="ChEBI" id="CHEBI:17268"/>
        <dbReference type="ChEBI" id="CHEBI:43474"/>
        <dbReference type="ChEBI" id="CHEBI:84139"/>
        <dbReference type="EC" id="3.1.3.25"/>
    </reaction>
</comment>
<comment type="caution">
    <text evidence="7">The sequence shown here is derived from an EMBL/GenBank/DDBJ whole genome shotgun (WGS) entry which is preliminary data.</text>
</comment>
<dbReference type="EMBL" id="JAXAVX010000008">
    <property type="protein sequence ID" value="MDX8152786.1"/>
    <property type="molecule type" value="Genomic_DNA"/>
</dbReference>
<proteinExistence type="inferred from homology"/>
<evidence type="ECO:0000256" key="5">
    <source>
        <dbReference type="ARBA" id="ARBA00022842"/>
    </source>
</evidence>
<reference evidence="7 8" key="1">
    <citation type="submission" date="2023-11" db="EMBL/GenBank/DDBJ databases">
        <authorList>
            <person name="Xu M."/>
            <person name="Jiang T."/>
        </authorList>
    </citation>
    <scope>NUCLEOTIDE SEQUENCE [LARGE SCALE GENOMIC DNA]</scope>
    <source>
        <strain evidence="7 8">SD</strain>
    </source>
</reference>
<dbReference type="RefSeq" id="WP_319954942.1">
    <property type="nucleotide sequence ID" value="NZ_JAXAVX010000008.1"/>
</dbReference>
<dbReference type="PANTHER" id="PTHR20854">
    <property type="entry name" value="INOSITOL MONOPHOSPHATASE"/>
    <property type="match status" value="1"/>
</dbReference>
<dbReference type="GO" id="GO:0016787">
    <property type="term" value="F:hydrolase activity"/>
    <property type="evidence" value="ECO:0007669"/>
    <property type="project" value="UniProtKB-KW"/>
</dbReference>